<comment type="similarity">
    <text evidence="1">Belongs to the short-chain dehydrogenases/reductases (SDR) family.</text>
</comment>
<dbReference type="InterPro" id="IPR002347">
    <property type="entry name" value="SDR_fam"/>
</dbReference>
<gene>
    <name evidence="5" type="ORF">BIV57_06455</name>
</gene>
<dbReference type="InterPro" id="IPR036291">
    <property type="entry name" value="NAD(P)-bd_dom_sf"/>
</dbReference>
<evidence type="ECO:0000256" key="1">
    <source>
        <dbReference type="ARBA" id="ARBA00006484"/>
    </source>
</evidence>
<dbReference type="InterPro" id="IPR057326">
    <property type="entry name" value="KR_dom"/>
</dbReference>
<evidence type="ECO:0000256" key="3">
    <source>
        <dbReference type="SAM" id="MobiDB-lite"/>
    </source>
</evidence>
<dbReference type="PRINTS" id="PR00080">
    <property type="entry name" value="SDRFAMILY"/>
</dbReference>
<sequence length="268" mass="27418">MTPGSATATSSASPTPRSTPHPHPRSALVTGGATGIGAAVAHRLAADGAGVLIADIDAEQGERTAAALRDRGHRARFQRCDVADEASWTEAVAAARAAFGPVDALVGNAYTVRVAPADALPPAEWQRQLDVNLTGAFLGVRACLDDLRATGGSAVLVSSVHALVGLPGRPAYAATKAGLTGLARQLAVEYGPEVRVNAVLPGPVLTRAWDGIDEADRRRSAEQTAARRLGRPEEVAGAVAFLLSADASFVTGASLVVDGGWSVYKTSS</sequence>
<dbReference type="PROSITE" id="PS00061">
    <property type="entry name" value="ADH_SHORT"/>
    <property type="match status" value="1"/>
</dbReference>
<dbReference type="STRING" id="1428644.BIV57_06455"/>
<dbReference type="RefSeq" id="WP_071655711.1">
    <property type="nucleotide sequence ID" value="NZ_MLCF01000025.1"/>
</dbReference>
<reference evidence="5 6" key="1">
    <citation type="submission" date="2016-10" db="EMBL/GenBank/DDBJ databases">
        <title>Genome sequence of Streptomyces gilvigriseus MUSC 26.</title>
        <authorList>
            <person name="Lee L.-H."/>
            <person name="Ser H.-L."/>
        </authorList>
    </citation>
    <scope>NUCLEOTIDE SEQUENCE [LARGE SCALE GENOMIC DNA]</scope>
    <source>
        <strain evidence="5 6">MUSC 26</strain>
    </source>
</reference>
<dbReference type="CDD" id="cd05233">
    <property type="entry name" value="SDR_c"/>
    <property type="match status" value="1"/>
</dbReference>
<evidence type="ECO:0000256" key="2">
    <source>
        <dbReference type="ARBA" id="ARBA00023002"/>
    </source>
</evidence>
<dbReference type="Gene3D" id="3.40.50.720">
    <property type="entry name" value="NAD(P)-binding Rossmann-like Domain"/>
    <property type="match status" value="1"/>
</dbReference>
<dbReference type="PANTHER" id="PTHR24321:SF14">
    <property type="entry name" value="SHORT-CHAIN TYPE DEHYDROGENASE_REDUCTASE BLR2146-RELATED"/>
    <property type="match status" value="1"/>
</dbReference>
<dbReference type="Proteomes" id="UP000243342">
    <property type="component" value="Unassembled WGS sequence"/>
</dbReference>
<dbReference type="GO" id="GO:0016491">
    <property type="term" value="F:oxidoreductase activity"/>
    <property type="evidence" value="ECO:0007669"/>
    <property type="project" value="UniProtKB-KW"/>
</dbReference>
<protein>
    <submittedName>
        <fullName evidence="5">Short-chain dehydrogenase</fullName>
    </submittedName>
</protein>
<evidence type="ECO:0000313" key="5">
    <source>
        <dbReference type="EMBL" id="OIV38302.1"/>
    </source>
</evidence>
<feature type="compositionally biased region" description="Low complexity" evidence="3">
    <location>
        <begin position="1"/>
        <end position="18"/>
    </location>
</feature>
<comment type="caution">
    <text evidence="5">The sequence shown here is derived from an EMBL/GenBank/DDBJ whole genome shotgun (WGS) entry which is preliminary data.</text>
</comment>
<keyword evidence="6" id="KW-1185">Reference proteome</keyword>
<evidence type="ECO:0000259" key="4">
    <source>
        <dbReference type="SMART" id="SM00822"/>
    </source>
</evidence>
<organism evidence="5 6">
    <name type="scientific">Mangrovactinospora gilvigrisea</name>
    <dbReference type="NCBI Taxonomy" id="1428644"/>
    <lineage>
        <taxon>Bacteria</taxon>
        <taxon>Bacillati</taxon>
        <taxon>Actinomycetota</taxon>
        <taxon>Actinomycetes</taxon>
        <taxon>Kitasatosporales</taxon>
        <taxon>Streptomycetaceae</taxon>
        <taxon>Mangrovactinospora</taxon>
    </lineage>
</organism>
<dbReference type="InterPro" id="IPR020904">
    <property type="entry name" value="Sc_DH/Rdtase_CS"/>
</dbReference>
<accession>A0A1J7BI26</accession>
<name>A0A1J7BI26_9ACTN</name>
<dbReference type="SUPFAM" id="SSF51735">
    <property type="entry name" value="NAD(P)-binding Rossmann-fold domains"/>
    <property type="match status" value="1"/>
</dbReference>
<feature type="domain" description="Ketoreductase" evidence="4">
    <location>
        <begin position="25"/>
        <end position="215"/>
    </location>
</feature>
<dbReference type="OrthoDB" id="3542748at2"/>
<dbReference type="SMART" id="SM00822">
    <property type="entry name" value="PKS_KR"/>
    <property type="match status" value="1"/>
</dbReference>
<dbReference type="EMBL" id="MLCF01000025">
    <property type="protein sequence ID" value="OIV38302.1"/>
    <property type="molecule type" value="Genomic_DNA"/>
</dbReference>
<dbReference type="PRINTS" id="PR00081">
    <property type="entry name" value="GDHRDH"/>
</dbReference>
<evidence type="ECO:0000313" key="6">
    <source>
        <dbReference type="Proteomes" id="UP000243342"/>
    </source>
</evidence>
<dbReference type="FunFam" id="3.40.50.720:FF:000084">
    <property type="entry name" value="Short-chain dehydrogenase reductase"/>
    <property type="match status" value="1"/>
</dbReference>
<dbReference type="Pfam" id="PF13561">
    <property type="entry name" value="adh_short_C2"/>
    <property type="match status" value="1"/>
</dbReference>
<feature type="region of interest" description="Disordered" evidence="3">
    <location>
        <begin position="1"/>
        <end position="26"/>
    </location>
</feature>
<dbReference type="PANTHER" id="PTHR24321">
    <property type="entry name" value="DEHYDROGENASES, SHORT CHAIN"/>
    <property type="match status" value="1"/>
</dbReference>
<proteinExistence type="inferred from homology"/>
<dbReference type="AlphaFoldDB" id="A0A1J7BI26"/>
<keyword evidence="2" id="KW-0560">Oxidoreductase</keyword>